<feature type="compositionally biased region" description="Polar residues" evidence="1">
    <location>
        <begin position="57"/>
        <end position="71"/>
    </location>
</feature>
<organism evidence="2 3">
    <name type="scientific">Halogranum salarium B-1</name>
    <dbReference type="NCBI Taxonomy" id="1210908"/>
    <lineage>
        <taxon>Archaea</taxon>
        <taxon>Methanobacteriati</taxon>
        <taxon>Methanobacteriota</taxon>
        <taxon>Stenosarchaea group</taxon>
        <taxon>Halobacteria</taxon>
        <taxon>Halobacteriales</taxon>
        <taxon>Haloferacaceae</taxon>
    </lineage>
</organism>
<dbReference type="AlphaFoldDB" id="J2ZFV7"/>
<sequence>MARKARANRRRPRDGNTDASRFEAAQRDSRRSSAILGARIEHRLQSRFTVSPAGYDTPSQNPNIGTKRNVR</sequence>
<reference evidence="2 3" key="1">
    <citation type="journal article" date="2012" name="J. Bacteriol.">
        <title>Draft Genome Sequence of the Extremely Halophilic Archaeon Halogranum salarium B-1T.</title>
        <authorList>
            <person name="Kim K.K."/>
            <person name="Lee K.C."/>
            <person name="Lee J.S."/>
        </authorList>
    </citation>
    <scope>NUCLEOTIDE SEQUENCE [LARGE SCALE GENOMIC DNA]</scope>
    <source>
        <strain evidence="2 3">B-1</strain>
    </source>
</reference>
<dbReference type="Proteomes" id="UP000007813">
    <property type="component" value="Unassembled WGS sequence"/>
</dbReference>
<name>J2ZFV7_9EURY</name>
<feature type="region of interest" description="Disordered" evidence="1">
    <location>
        <begin position="1"/>
        <end position="33"/>
    </location>
</feature>
<evidence type="ECO:0000313" key="3">
    <source>
        <dbReference type="Proteomes" id="UP000007813"/>
    </source>
</evidence>
<gene>
    <name evidence="2" type="ORF">HSB1_17380</name>
</gene>
<dbReference type="EMBL" id="ALJD01000004">
    <property type="protein sequence ID" value="EJN59580.1"/>
    <property type="molecule type" value="Genomic_DNA"/>
</dbReference>
<evidence type="ECO:0000313" key="2">
    <source>
        <dbReference type="EMBL" id="EJN59580.1"/>
    </source>
</evidence>
<comment type="caution">
    <text evidence="2">The sequence shown here is derived from an EMBL/GenBank/DDBJ whole genome shotgun (WGS) entry which is preliminary data.</text>
</comment>
<evidence type="ECO:0000256" key="1">
    <source>
        <dbReference type="SAM" id="MobiDB-lite"/>
    </source>
</evidence>
<feature type="compositionally biased region" description="Basic residues" evidence="1">
    <location>
        <begin position="1"/>
        <end position="12"/>
    </location>
</feature>
<proteinExistence type="predicted"/>
<accession>J2ZFV7</accession>
<protein>
    <submittedName>
        <fullName evidence="2">Uncharacterized protein</fullName>
    </submittedName>
</protein>
<feature type="region of interest" description="Disordered" evidence="1">
    <location>
        <begin position="49"/>
        <end position="71"/>
    </location>
</feature>
<feature type="compositionally biased region" description="Basic and acidic residues" evidence="1">
    <location>
        <begin position="13"/>
        <end position="31"/>
    </location>
</feature>